<dbReference type="InterPro" id="IPR017871">
    <property type="entry name" value="ABC_transporter-like_CS"/>
</dbReference>
<dbReference type="EC" id="3.6.3.-" evidence="5"/>
<dbReference type="AlphaFoldDB" id="A0A6N3EYD7"/>
<dbReference type="PROSITE" id="PS50893">
    <property type="entry name" value="ABC_TRANSPORTER_2"/>
    <property type="match status" value="1"/>
</dbReference>
<keyword evidence="5" id="KW-0378">Hydrolase</keyword>
<dbReference type="GO" id="GO:0022857">
    <property type="term" value="F:transmembrane transporter activity"/>
    <property type="evidence" value="ECO:0007669"/>
    <property type="project" value="TreeGrafter"/>
</dbReference>
<reference evidence="5" key="1">
    <citation type="submission" date="2019-11" db="EMBL/GenBank/DDBJ databases">
        <authorList>
            <person name="Feng L."/>
        </authorList>
    </citation>
    <scope>NUCLEOTIDE SEQUENCE</scope>
    <source>
        <strain evidence="5">VrattiLFYP33</strain>
    </source>
</reference>
<dbReference type="InterPro" id="IPR017911">
    <property type="entry name" value="MacB-like_ATP-bd"/>
</dbReference>
<dbReference type="PROSITE" id="PS00211">
    <property type="entry name" value="ABC_TRANSPORTER_1"/>
    <property type="match status" value="1"/>
</dbReference>
<keyword evidence="3 5" id="KW-0067">ATP-binding</keyword>
<dbReference type="GO" id="GO:0016887">
    <property type="term" value="F:ATP hydrolysis activity"/>
    <property type="evidence" value="ECO:0007669"/>
    <property type="project" value="InterPro"/>
</dbReference>
<keyword evidence="2" id="KW-0547">Nucleotide-binding</keyword>
<evidence type="ECO:0000256" key="3">
    <source>
        <dbReference type="ARBA" id="ARBA00022840"/>
    </source>
</evidence>
<sequence>MLTIQNLTRQFPDGDTLITVLDLPSFEAPTGSQWCLTGVSGSGKSTLLQCIAGLLQPTTGTIQADDVKLTEINAKELDHWRGQQVGYIFQDFNLLSFLTAEENIISGAFFANRFTHKEMTDEAVKLMDIMGLTNLRHKKPTQLSKGEQQRVAIARALIKKPSLLLADEPTASLDAANSAIVIDLLRNYSTEANATLLIASHETTVISQFTNQLHLTKRGSHDS</sequence>
<dbReference type="GO" id="GO:0005886">
    <property type="term" value="C:plasma membrane"/>
    <property type="evidence" value="ECO:0007669"/>
    <property type="project" value="TreeGrafter"/>
</dbReference>
<dbReference type="CDD" id="cd03255">
    <property type="entry name" value="ABC_MJ0796_LolCDE_FtsE"/>
    <property type="match status" value="1"/>
</dbReference>
<proteinExistence type="predicted"/>
<dbReference type="Pfam" id="PF00005">
    <property type="entry name" value="ABC_tran"/>
    <property type="match status" value="1"/>
</dbReference>
<accession>A0A6N3EYD7</accession>
<dbReference type="SMART" id="SM00382">
    <property type="entry name" value="AAA"/>
    <property type="match status" value="1"/>
</dbReference>
<evidence type="ECO:0000313" key="5">
    <source>
        <dbReference type="EMBL" id="VYU44397.1"/>
    </source>
</evidence>
<dbReference type="EMBL" id="CACRUX010000088">
    <property type="protein sequence ID" value="VYU44397.1"/>
    <property type="molecule type" value="Genomic_DNA"/>
</dbReference>
<evidence type="ECO:0000256" key="1">
    <source>
        <dbReference type="ARBA" id="ARBA00022448"/>
    </source>
</evidence>
<dbReference type="InterPro" id="IPR003593">
    <property type="entry name" value="AAA+_ATPase"/>
</dbReference>
<evidence type="ECO:0000256" key="2">
    <source>
        <dbReference type="ARBA" id="ARBA00022741"/>
    </source>
</evidence>
<dbReference type="SUPFAM" id="SSF52540">
    <property type="entry name" value="P-loop containing nucleoside triphosphate hydrolases"/>
    <property type="match status" value="1"/>
</dbReference>
<evidence type="ECO:0000259" key="4">
    <source>
        <dbReference type="PROSITE" id="PS50893"/>
    </source>
</evidence>
<gene>
    <name evidence="5" type="primary">metN_3</name>
    <name evidence="5" type="ORF">VRLFYP33_02067</name>
</gene>
<organism evidence="5">
    <name type="scientific">Veillonella ratti</name>
    <dbReference type="NCBI Taxonomy" id="103892"/>
    <lineage>
        <taxon>Bacteria</taxon>
        <taxon>Bacillati</taxon>
        <taxon>Bacillota</taxon>
        <taxon>Negativicutes</taxon>
        <taxon>Veillonellales</taxon>
        <taxon>Veillonellaceae</taxon>
        <taxon>Veillonella</taxon>
    </lineage>
</organism>
<dbReference type="RefSeq" id="WP_021841562.1">
    <property type="nucleotide sequence ID" value="NZ_CACRUX010000088.1"/>
</dbReference>
<name>A0A6N3EYD7_9FIRM</name>
<dbReference type="Gene3D" id="3.40.50.300">
    <property type="entry name" value="P-loop containing nucleotide triphosphate hydrolases"/>
    <property type="match status" value="1"/>
</dbReference>
<dbReference type="InterPro" id="IPR015854">
    <property type="entry name" value="ABC_transpr_LolD-like"/>
</dbReference>
<dbReference type="InterPro" id="IPR003439">
    <property type="entry name" value="ABC_transporter-like_ATP-bd"/>
</dbReference>
<feature type="domain" description="ABC transporter" evidence="4">
    <location>
        <begin position="2"/>
        <end position="223"/>
    </location>
</feature>
<keyword evidence="1" id="KW-0813">Transport</keyword>
<protein>
    <submittedName>
        <fullName evidence="5">Methionine import ATP-binding protein MetN</fullName>
        <ecNumber evidence="5">3.6.3.-</ecNumber>
    </submittedName>
</protein>
<dbReference type="PANTHER" id="PTHR24220">
    <property type="entry name" value="IMPORT ATP-BINDING PROTEIN"/>
    <property type="match status" value="1"/>
</dbReference>
<dbReference type="InterPro" id="IPR027417">
    <property type="entry name" value="P-loop_NTPase"/>
</dbReference>
<dbReference type="PANTHER" id="PTHR24220:SF659">
    <property type="entry name" value="TRANSPORTER, PUTATIVE-RELATED"/>
    <property type="match status" value="1"/>
</dbReference>
<dbReference type="GO" id="GO:0005524">
    <property type="term" value="F:ATP binding"/>
    <property type="evidence" value="ECO:0007669"/>
    <property type="project" value="UniProtKB-KW"/>
</dbReference>